<dbReference type="InterPro" id="IPR006094">
    <property type="entry name" value="Oxid_FAD_bind_N"/>
</dbReference>
<evidence type="ECO:0000256" key="1">
    <source>
        <dbReference type="ARBA" id="ARBA00022630"/>
    </source>
</evidence>
<organism evidence="4 5">
    <name type="scientific">Sporosarcina contaminans</name>
    <dbReference type="NCBI Taxonomy" id="633403"/>
    <lineage>
        <taxon>Bacteria</taxon>
        <taxon>Bacillati</taxon>
        <taxon>Bacillota</taxon>
        <taxon>Bacilli</taxon>
        <taxon>Bacillales</taxon>
        <taxon>Caryophanaceae</taxon>
        <taxon>Sporosarcina</taxon>
    </lineage>
</organism>
<protein>
    <submittedName>
        <fullName evidence="4">D-arabinono-1,4-lactone oxidase</fullName>
    </submittedName>
</protein>
<evidence type="ECO:0000256" key="2">
    <source>
        <dbReference type="ARBA" id="ARBA00023002"/>
    </source>
</evidence>
<dbReference type="PANTHER" id="PTHR43762:SF1">
    <property type="entry name" value="D-ARABINONO-1,4-LACTONE OXIDASE"/>
    <property type="match status" value="1"/>
</dbReference>
<sequence length="436" mass="49601">MTVKKGSRWTNWSRNVTASLDYFHYPESIEDIQQLVDSCRVRGKTLRAIGAGHSFSKVACPDDEAVSLDKLRGLVSFDREAMEATFWAGTYLYEAAPILSEIGMGFENMGDIQQQTLAGAVSTGTHGTGIKFGSLSSQVVAWTYIDGNGILRHHRRADDDLSKALSVSLGLFGVLVKLTFRTVPLYSLHVSSRKVNINMAIAEWDESLYKNRHMEWFYFPGNENVQVKEMNDVPLVKQSKESKAIDFISNGVVETAGFKLMSELCRLKPAYSRKMTQIAASAIPNSDKKGLYFEIFPSPRRVKFTETEYAIPLKRFQECIVEMHELLKAHPFYVHFPIECRTTAGEDALLSPTQGEESAFIAFHMYKGMDNGPYFKWVNRIMKSYGGRPHFGKMNNLTYTEMVKLYPKIDLFKKLRKEFDPYGVFMTSYFREILGE</sequence>
<name>A0ABW3TUE8_9BACL</name>
<dbReference type="InterPro" id="IPR010031">
    <property type="entry name" value="FAD_lactone_oxidase-like"/>
</dbReference>
<dbReference type="Gene3D" id="3.30.465.10">
    <property type="match status" value="1"/>
</dbReference>
<accession>A0ABW3TUE8</accession>
<dbReference type="Gene3D" id="1.10.45.10">
    <property type="entry name" value="Vanillyl-alcohol Oxidase, Chain A, domain 4"/>
    <property type="match status" value="1"/>
</dbReference>
<keyword evidence="2" id="KW-0560">Oxidoreductase</keyword>
<dbReference type="InterPro" id="IPR016169">
    <property type="entry name" value="FAD-bd_PCMH_sub2"/>
</dbReference>
<dbReference type="Proteomes" id="UP001597231">
    <property type="component" value="Unassembled WGS sequence"/>
</dbReference>
<feature type="domain" description="FAD-binding PCMH-type" evidence="3">
    <location>
        <begin position="15"/>
        <end position="185"/>
    </location>
</feature>
<dbReference type="InterPro" id="IPR016171">
    <property type="entry name" value="Vanillyl_alc_oxidase_C-sub2"/>
</dbReference>
<proteinExistence type="predicted"/>
<dbReference type="Pfam" id="PF04030">
    <property type="entry name" value="ALO"/>
    <property type="match status" value="1"/>
</dbReference>
<dbReference type="Gene3D" id="3.30.43.10">
    <property type="entry name" value="Uridine Diphospho-n-acetylenolpyruvylglucosamine Reductase, domain 2"/>
    <property type="match status" value="1"/>
</dbReference>
<reference evidence="5" key="1">
    <citation type="journal article" date="2019" name="Int. J. Syst. Evol. Microbiol.">
        <title>The Global Catalogue of Microorganisms (GCM) 10K type strain sequencing project: providing services to taxonomists for standard genome sequencing and annotation.</title>
        <authorList>
            <consortium name="The Broad Institute Genomics Platform"/>
            <consortium name="The Broad Institute Genome Sequencing Center for Infectious Disease"/>
            <person name="Wu L."/>
            <person name="Ma J."/>
        </authorList>
    </citation>
    <scope>NUCLEOTIDE SEQUENCE [LARGE SCALE GENOMIC DNA]</scope>
    <source>
        <strain evidence="5">CCUG 53915</strain>
    </source>
</reference>
<dbReference type="Pfam" id="PF01565">
    <property type="entry name" value="FAD_binding_4"/>
    <property type="match status" value="1"/>
</dbReference>
<evidence type="ECO:0000313" key="4">
    <source>
        <dbReference type="EMBL" id="MFD1204320.1"/>
    </source>
</evidence>
<dbReference type="Gene3D" id="3.30.70.2520">
    <property type="match status" value="1"/>
</dbReference>
<keyword evidence="1" id="KW-0285">Flavoprotein</keyword>
<dbReference type="NCBIfam" id="TIGR01679">
    <property type="entry name" value="bact_FAD_ox"/>
    <property type="match status" value="1"/>
</dbReference>
<dbReference type="PROSITE" id="PS51387">
    <property type="entry name" value="FAD_PCMH"/>
    <property type="match status" value="1"/>
</dbReference>
<dbReference type="InterPro" id="IPR036318">
    <property type="entry name" value="FAD-bd_PCMH-like_sf"/>
</dbReference>
<comment type="caution">
    <text evidence="4">The sequence shown here is derived from an EMBL/GenBank/DDBJ whole genome shotgun (WGS) entry which is preliminary data.</text>
</comment>
<keyword evidence="5" id="KW-1185">Reference proteome</keyword>
<dbReference type="InterPro" id="IPR016166">
    <property type="entry name" value="FAD-bd_PCMH"/>
</dbReference>
<dbReference type="InterPro" id="IPR007173">
    <property type="entry name" value="ALO_C"/>
</dbReference>
<dbReference type="InterPro" id="IPR016167">
    <property type="entry name" value="FAD-bd_PCMH_sub1"/>
</dbReference>
<evidence type="ECO:0000259" key="3">
    <source>
        <dbReference type="PROSITE" id="PS51387"/>
    </source>
</evidence>
<dbReference type="PANTHER" id="PTHR43762">
    <property type="entry name" value="L-GULONOLACTONE OXIDASE"/>
    <property type="match status" value="1"/>
</dbReference>
<dbReference type="EMBL" id="JBHTLT010000020">
    <property type="protein sequence ID" value="MFD1204320.1"/>
    <property type="molecule type" value="Genomic_DNA"/>
</dbReference>
<gene>
    <name evidence="4" type="ORF">ACFQ38_04150</name>
</gene>
<dbReference type="RefSeq" id="WP_381479853.1">
    <property type="nucleotide sequence ID" value="NZ_JBHTLT010000020.1"/>
</dbReference>
<evidence type="ECO:0000313" key="5">
    <source>
        <dbReference type="Proteomes" id="UP001597231"/>
    </source>
</evidence>
<dbReference type="PIRSF" id="PIRSF000136">
    <property type="entry name" value="LGO_GLO"/>
    <property type="match status" value="1"/>
</dbReference>
<dbReference type="SUPFAM" id="SSF56176">
    <property type="entry name" value="FAD-binding/transporter-associated domain-like"/>
    <property type="match status" value="1"/>
</dbReference>